<reference evidence="1" key="2">
    <citation type="submission" date="2014-07" db="EMBL/GenBank/DDBJ databases">
        <title>Initial genome analysis of the psychrotolerant acidophile Acidithiobacillus ferrivorans CF27: insights into iron and sulfur oxidation pathways and into biofilm formation.</title>
        <authorList>
            <person name="Talla E."/>
            <person name="Hedrich S."/>
            <person name="Mangenot S."/>
            <person name="Ji B."/>
            <person name="Johnson D.B."/>
            <person name="Barbe V."/>
            <person name="Bonnefoy V."/>
        </authorList>
    </citation>
    <scope>NUCLEOTIDE SEQUENCE [LARGE SCALE GENOMIC DNA]</scope>
    <source>
        <strain evidence="1">CF27</strain>
    </source>
</reference>
<evidence type="ECO:0000313" key="3">
    <source>
        <dbReference type="Proteomes" id="UP000193925"/>
    </source>
</evidence>
<evidence type="ECO:0000313" key="2">
    <source>
        <dbReference type="EMBL" id="SMH65959.1"/>
    </source>
</evidence>
<dbReference type="EMBL" id="CCCS020000037">
    <property type="protein sequence ID" value="CDQ10818.1"/>
    <property type="molecule type" value="Genomic_DNA"/>
</dbReference>
<dbReference type="EMBL" id="LT841305">
    <property type="protein sequence ID" value="SMH65959.1"/>
    <property type="molecule type" value="Genomic_DNA"/>
</dbReference>
<organism evidence="1">
    <name type="scientific">Acidithiobacillus ferrivorans</name>
    <dbReference type="NCBI Taxonomy" id="160808"/>
    <lineage>
        <taxon>Bacteria</taxon>
        <taxon>Pseudomonadati</taxon>
        <taxon>Pseudomonadota</taxon>
        <taxon>Acidithiobacillia</taxon>
        <taxon>Acidithiobacillales</taxon>
        <taxon>Acidithiobacillaceae</taxon>
        <taxon>Acidithiobacillus</taxon>
    </lineage>
</organism>
<reference evidence="1" key="1">
    <citation type="submission" date="2014-03" db="EMBL/GenBank/DDBJ databases">
        <authorList>
            <person name="Genoscope - CEA"/>
        </authorList>
    </citation>
    <scope>NUCLEOTIDE SEQUENCE [LARGE SCALE GENOMIC DNA]</scope>
    <source>
        <strain evidence="1">CF27</strain>
    </source>
</reference>
<evidence type="ECO:0000313" key="1">
    <source>
        <dbReference type="EMBL" id="CDQ10818.1"/>
    </source>
</evidence>
<accession>A0A060UVL5</accession>
<protein>
    <submittedName>
        <fullName evidence="1">Uncharacterized protein</fullName>
    </submittedName>
</protein>
<dbReference type="Proteomes" id="UP000193925">
    <property type="component" value="Chromosome AFERRI"/>
</dbReference>
<dbReference type="AlphaFoldDB" id="A0A060UVL5"/>
<reference evidence="2 3" key="3">
    <citation type="submission" date="2017-03" db="EMBL/GenBank/DDBJ databases">
        <authorList>
            <person name="Regsiter A."/>
            <person name="William W."/>
        </authorList>
    </citation>
    <scope>NUCLEOTIDE SEQUENCE [LARGE SCALE GENOMIC DNA]</scope>
    <source>
        <strain evidence="2">PRJEB5721</strain>
    </source>
</reference>
<gene>
    <name evidence="2" type="ORF">AFERRI_20748</name>
    <name evidence="1" type="ORF">AFERRI_420116</name>
</gene>
<sequence>MDEKGQSSIEYAIVAAFALGLLFIGDPSSIAQIMEALRKFSSDFSWAASIATLPF</sequence>
<name>A0A060UVL5_9PROT</name>
<proteinExistence type="predicted"/>
<dbReference type="RefSeq" id="WP_172804433.1">
    <property type="nucleotide sequence ID" value="NZ_CCCS020000037.1"/>
</dbReference>
<keyword evidence="3" id="KW-1185">Reference proteome</keyword>